<sequence>MDTVKSTAFKFALKKTLPIMTGFLFIGMAYGMYMHQEGFNFLYPTLMAFTIFAGSLEFVIANLLIHSFDPLSVLFLTLIINSRHLFYGISMLEKYNVAGWKKYYLIFGMCDESFSVNYATDPPKDIDQVWFMFYVTCLNQFYWVFSSMLGGLFGSIIHFNLKGLSFVMTALFIVLFVDQLLRENNHFSSLCGILVSSILLIVLGKELFLPLSMLLITGIFCIKENWRVKTHESN</sequence>
<keyword evidence="5 8" id="KW-0812">Transmembrane</keyword>
<evidence type="ECO:0000256" key="8">
    <source>
        <dbReference type="SAM" id="Phobius"/>
    </source>
</evidence>
<dbReference type="RefSeq" id="WP_057738426.1">
    <property type="nucleotide sequence ID" value="NZ_AZEG01000031.1"/>
</dbReference>
<gene>
    <name evidence="9" type="ORF">FD20_GL001478</name>
</gene>
<dbReference type="InterPro" id="IPR011606">
    <property type="entry name" value="Brnchd-chn_aa_trnsp_permease"/>
</dbReference>
<dbReference type="STRING" id="1423812.FD20_GL001478"/>
<feature type="transmembrane region" description="Helical" evidence="8">
    <location>
        <begin position="41"/>
        <end position="65"/>
    </location>
</feature>
<dbReference type="Proteomes" id="UP000051155">
    <property type="component" value="Unassembled WGS sequence"/>
</dbReference>
<evidence type="ECO:0000313" key="9">
    <source>
        <dbReference type="EMBL" id="KRL35651.1"/>
    </source>
</evidence>
<name>A0A0R1Q390_9LACO</name>
<evidence type="ECO:0000313" key="10">
    <source>
        <dbReference type="Proteomes" id="UP000051155"/>
    </source>
</evidence>
<dbReference type="GO" id="GO:0005886">
    <property type="term" value="C:plasma membrane"/>
    <property type="evidence" value="ECO:0007669"/>
    <property type="project" value="UniProtKB-SubCell"/>
</dbReference>
<evidence type="ECO:0000256" key="6">
    <source>
        <dbReference type="ARBA" id="ARBA00022989"/>
    </source>
</evidence>
<evidence type="ECO:0000256" key="1">
    <source>
        <dbReference type="ARBA" id="ARBA00004651"/>
    </source>
</evidence>
<protein>
    <submittedName>
        <fullName evidence="9">Branched-chain amino acid transporter</fullName>
    </submittedName>
</protein>
<dbReference type="EMBL" id="AZEG01000031">
    <property type="protein sequence ID" value="KRL35651.1"/>
    <property type="molecule type" value="Genomic_DNA"/>
</dbReference>
<feature type="transmembrane region" description="Helical" evidence="8">
    <location>
        <begin position="164"/>
        <end position="181"/>
    </location>
</feature>
<organism evidence="9 10">
    <name type="scientific">Liquorilactobacillus uvarum DSM 19971</name>
    <dbReference type="NCBI Taxonomy" id="1423812"/>
    <lineage>
        <taxon>Bacteria</taxon>
        <taxon>Bacillati</taxon>
        <taxon>Bacillota</taxon>
        <taxon>Bacilli</taxon>
        <taxon>Lactobacillales</taxon>
        <taxon>Lactobacillaceae</taxon>
        <taxon>Liquorilactobacillus</taxon>
    </lineage>
</organism>
<dbReference type="PATRIC" id="fig|1423812.3.peg.1570"/>
<feature type="transmembrane region" description="Helical" evidence="8">
    <location>
        <begin position="71"/>
        <end position="91"/>
    </location>
</feature>
<comment type="caution">
    <text evidence="9">The sequence shown here is derived from an EMBL/GenBank/DDBJ whole genome shotgun (WGS) entry which is preliminary data.</text>
</comment>
<evidence type="ECO:0000256" key="2">
    <source>
        <dbReference type="ARBA" id="ARBA00010735"/>
    </source>
</evidence>
<keyword evidence="6 8" id="KW-1133">Transmembrane helix</keyword>
<dbReference type="Pfam" id="PF03591">
    <property type="entry name" value="AzlC"/>
    <property type="match status" value="1"/>
</dbReference>
<keyword evidence="3" id="KW-0813">Transport</keyword>
<proteinExistence type="inferred from homology"/>
<dbReference type="OrthoDB" id="3181706at2"/>
<keyword evidence="10" id="KW-1185">Reference proteome</keyword>
<dbReference type="PANTHER" id="PTHR34979">
    <property type="entry name" value="INNER MEMBRANE PROTEIN YGAZ"/>
    <property type="match status" value="1"/>
</dbReference>
<keyword evidence="7 8" id="KW-0472">Membrane</keyword>
<comment type="subcellular location">
    <subcellularLocation>
        <location evidence="1">Cell membrane</location>
        <topology evidence="1">Multi-pass membrane protein</topology>
    </subcellularLocation>
</comment>
<evidence type="ECO:0000256" key="5">
    <source>
        <dbReference type="ARBA" id="ARBA00022692"/>
    </source>
</evidence>
<dbReference type="PANTHER" id="PTHR34979:SF1">
    <property type="entry name" value="INNER MEMBRANE PROTEIN YGAZ"/>
    <property type="match status" value="1"/>
</dbReference>
<evidence type="ECO:0000256" key="4">
    <source>
        <dbReference type="ARBA" id="ARBA00022475"/>
    </source>
</evidence>
<feature type="transmembrane region" description="Helical" evidence="8">
    <location>
        <begin position="140"/>
        <end position="157"/>
    </location>
</feature>
<keyword evidence="4" id="KW-1003">Cell membrane</keyword>
<feature type="transmembrane region" description="Helical" evidence="8">
    <location>
        <begin position="16"/>
        <end position="34"/>
    </location>
</feature>
<dbReference type="AlphaFoldDB" id="A0A0R1Q390"/>
<accession>A0A0R1Q390</accession>
<reference evidence="9 10" key="1">
    <citation type="journal article" date="2015" name="Genome Announc.">
        <title>Expanding the biotechnology potential of lactobacilli through comparative genomics of 213 strains and associated genera.</title>
        <authorList>
            <person name="Sun Z."/>
            <person name="Harris H.M."/>
            <person name="McCann A."/>
            <person name="Guo C."/>
            <person name="Argimon S."/>
            <person name="Zhang W."/>
            <person name="Yang X."/>
            <person name="Jeffery I.B."/>
            <person name="Cooney J.C."/>
            <person name="Kagawa T.F."/>
            <person name="Liu W."/>
            <person name="Song Y."/>
            <person name="Salvetti E."/>
            <person name="Wrobel A."/>
            <person name="Rasinkangas P."/>
            <person name="Parkhill J."/>
            <person name="Rea M.C."/>
            <person name="O'Sullivan O."/>
            <person name="Ritari J."/>
            <person name="Douillard F.P."/>
            <person name="Paul Ross R."/>
            <person name="Yang R."/>
            <person name="Briner A.E."/>
            <person name="Felis G.E."/>
            <person name="de Vos W.M."/>
            <person name="Barrangou R."/>
            <person name="Klaenhammer T.R."/>
            <person name="Caufield P.W."/>
            <person name="Cui Y."/>
            <person name="Zhang H."/>
            <person name="O'Toole P.W."/>
        </authorList>
    </citation>
    <scope>NUCLEOTIDE SEQUENCE [LARGE SCALE GENOMIC DNA]</scope>
    <source>
        <strain evidence="9 10">DSM 19971</strain>
    </source>
</reference>
<evidence type="ECO:0000256" key="7">
    <source>
        <dbReference type="ARBA" id="ARBA00023136"/>
    </source>
</evidence>
<evidence type="ECO:0000256" key="3">
    <source>
        <dbReference type="ARBA" id="ARBA00022448"/>
    </source>
</evidence>
<dbReference type="GO" id="GO:1903785">
    <property type="term" value="P:L-valine transmembrane transport"/>
    <property type="evidence" value="ECO:0007669"/>
    <property type="project" value="TreeGrafter"/>
</dbReference>
<comment type="similarity">
    <text evidence="2">Belongs to the AzlC family.</text>
</comment>